<gene>
    <name evidence="1" type="ORF">DILT_LOCUS11273</name>
</gene>
<protein>
    <submittedName>
        <fullName evidence="1">Uncharacterized protein</fullName>
    </submittedName>
</protein>
<evidence type="ECO:0000313" key="1">
    <source>
        <dbReference type="EMBL" id="VDN15442.1"/>
    </source>
</evidence>
<evidence type="ECO:0000313" key="2">
    <source>
        <dbReference type="Proteomes" id="UP000281553"/>
    </source>
</evidence>
<keyword evidence="2" id="KW-1185">Reference proteome</keyword>
<dbReference type="AlphaFoldDB" id="A0A3P7P5K4"/>
<name>A0A3P7P5K4_DIBLA</name>
<dbReference type="Proteomes" id="UP000281553">
    <property type="component" value="Unassembled WGS sequence"/>
</dbReference>
<reference evidence="1 2" key="1">
    <citation type="submission" date="2018-11" db="EMBL/GenBank/DDBJ databases">
        <authorList>
            <consortium name="Pathogen Informatics"/>
        </authorList>
    </citation>
    <scope>NUCLEOTIDE SEQUENCE [LARGE SCALE GENOMIC DNA]</scope>
</reference>
<sequence>MFELTDDLRGMGESNAVVSRPLRLNRDVLTAAAAIYDGTIQYIIFVSSTQVCSATMSDSRQRPYSMMNSII</sequence>
<dbReference type="OrthoDB" id="16816at2759"/>
<organism evidence="1 2">
    <name type="scientific">Dibothriocephalus latus</name>
    <name type="common">Fish tapeworm</name>
    <name type="synonym">Diphyllobothrium latum</name>
    <dbReference type="NCBI Taxonomy" id="60516"/>
    <lineage>
        <taxon>Eukaryota</taxon>
        <taxon>Metazoa</taxon>
        <taxon>Spiralia</taxon>
        <taxon>Lophotrochozoa</taxon>
        <taxon>Platyhelminthes</taxon>
        <taxon>Cestoda</taxon>
        <taxon>Eucestoda</taxon>
        <taxon>Diphyllobothriidea</taxon>
        <taxon>Diphyllobothriidae</taxon>
        <taxon>Dibothriocephalus</taxon>
    </lineage>
</organism>
<dbReference type="EMBL" id="UYRU01062544">
    <property type="protein sequence ID" value="VDN15442.1"/>
    <property type="molecule type" value="Genomic_DNA"/>
</dbReference>
<proteinExistence type="predicted"/>
<accession>A0A3P7P5K4</accession>